<keyword evidence="17" id="KW-1185">Reference proteome</keyword>
<dbReference type="GeneTree" id="ENSGT00940000160886"/>
<dbReference type="eggNOG" id="KOG0586">
    <property type="taxonomic scope" value="Eukaryota"/>
</dbReference>
<dbReference type="SMR" id="M0R777"/>
<evidence type="ECO:0000256" key="6">
    <source>
        <dbReference type="ARBA" id="ARBA00022840"/>
    </source>
</evidence>
<comment type="catalytic activity">
    <reaction evidence="9">
        <text>L-threonyl-[protein] + ATP = O-phospho-L-threonyl-[protein] + ADP + H(+)</text>
        <dbReference type="Rhea" id="RHEA:46608"/>
        <dbReference type="Rhea" id="RHEA-COMP:11060"/>
        <dbReference type="Rhea" id="RHEA-COMP:11605"/>
        <dbReference type="ChEBI" id="CHEBI:15378"/>
        <dbReference type="ChEBI" id="CHEBI:30013"/>
        <dbReference type="ChEBI" id="CHEBI:30616"/>
        <dbReference type="ChEBI" id="CHEBI:61977"/>
        <dbReference type="ChEBI" id="CHEBI:456216"/>
        <dbReference type="EC" id="2.7.11.1"/>
    </reaction>
</comment>
<dbReference type="PROSITE" id="PS50011">
    <property type="entry name" value="PROTEIN_KINASE_DOM"/>
    <property type="match status" value="1"/>
</dbReference>
<reference evidence="16" key="4">
    <citation type="submission" date="2025-05" db="UniProtKB">
        <authorList>
            <consortium name="Ensembl"/>
        </authorList>
    </citation>
    <scope>IDENTIFICATION</scope>
    <source>
        <strain evidence="16">Brown Norway</strain>
    </source>
</reference>
<dbReference type="OrthoDB" id="9627261at2759"/>
<dbReference type="FunFam" id="3.30.200.20:FF:000042">
    <property type="entry name" value="Aurora kinase A"/>
    <property type="match status" value="1"/>
</dbReference>
<dbReference type="Ensembl" id="ENSRNOT00000139523.1">
    <property type="protein sequence ID" value="ENSRNOP00000107612.1"/>
    <property type="gene ID" value="ENSRNOG00000050249.4"/>
</dbReference>
<feature type="domain" description="Protein kinase" evidence="14">
    <location>
        <begin position="14"/>
        <end position="262"/>
    </location>
</feature>
<evidence type="ECO:0000256" key="7">
    <source>
        <dbReference type="ARBA" id="ARBA00037391"/>
    </source>
</evidence>
<dbReference type="RefSeq" id="XP_063120573.1">
    <property type="nucleotide sequence ID" value="XM_063264503.1"/>
</dbReference>
<dbReference type="InterPro" id="IPR011009">
    <property type="entry name" value="Kinase-like_dom_sf"/>
</dbReference>
<dbReference type="InterPro" id="IPR008271">
    <property type="entry name" value="Ser/Thr_kinase_AS"/>
</dbReference>
<dbReference type="EC" id="2.7.11.1" evidence="1"/>
<proteinExistence type="inferred from homology"/>
<protein>
    <recommendedName>
        <fullName evidence="1">non-specific serine/threonine protein kinase</fullName>
        <ecNumber evidence="1">2.7.11.1</ecNumber>
    </recommendedName>
</protein>
<keyword evidence="2 12" id="KW-0723">Serine/threonine-protein kinase</keyword>
<evidence type="ECO:0000256" key="13">
    <source>
        <dbReference type="SAM" id="MobiDB-lite"/>
    </source>
</evidence>
<evidence type="ECO:0000256" key="2">
    <source>
        <dbReference type="ARBA" id="ARBA00022527"/>
    </source>
</evidence>
<dbReference type="PANTHER" id="PTHR24346">
    <property type="entry name" value="MAP/MICROTUBULE AFFINITY-REGULATING KINASE"/>
    <property type="match status" value="1"/>
</dbReference>
<reference evidence="17" key="3">
    <citation type="submission" date="2024-01" db="EMBL/GenBank/DDBJ databases">
        <title>GRCr8: a new rat reference genome assembly contstructed from accurate long reads and long range scaffolding.</title>
        <authorList>
            <person name="Doris P.A."/>
            <person name="Kalbfleisch T."/>
            <person name="Li K."/>
            <person name="Howe K."/>
            <person name="Wood J."/>
        </authorList>
    </citation>
    <scope>NUCLEOTIDE SEQUENCE [LARGE SCALE GENOMIC DNA]</scope>
    <source>
        <strain evidence="17">Brown Norway</strain>
    </source>
</reference>
<dbReference type="PROSITE" id="PS50030">
    <property type="entry name" value="UBA"/>
    <property type="match status" value="1"/>
</dbReference>
<evidence type="ECO:0000256" key="10">
    <source>
        <dbReference type="ARBA" id="ARBA00048679"/>
    </source>
</evidence>
<dbReference type="Pfam" id="PF00069">
    <property type="entry name" value="Pkinase"/>
    <property type="match status" value="1"/>
</dbReference>
<dbReference type="SMART" id="SM00165">
    <property type="entry name" value="UBA"/>
    <property type="match status" value="1"/>
</dbReference>
<dbReference type="InterPro" id="IPR017441">
    <property type="entry name" value="Protein_kinase_ATP_BS"/>
</dbReference>
<feature type="domain" description="UBA" evidence="15">
    <location>
        <begin position="274"/>
        <end position="314"/>
    </location>
</feature>
<dbReference type="FunFam" id="1.10.510.10:FF:000002">
    <property type="entry name" value="Non-specific serine/threonine protein kinase"/>
    <property type="match status" value="1"/>
</dbReference>
<comment type="similarity">
    <text evidence="8">Belongs to the protein kinase superfamily. CAMK Ser/Thr protein kinase family. Smok subfamily.</text>
</comment>
<dbReference type="AGR" id="RGD:7576862"/>
<dbReference type="Ensembl" id="ENSRNOT00000167792.1">
    <property type="protein sequence ID" value="ENSRNOP00000099480.1"/>
    <property type="gene ID" value="ENSRNOG00000050249.4"/>
</dbReference>
<dbReference type="Ensembl" id="ENSRNOT00000161011.1">
    <property type="protein sequence ID" value="ENSRNOP00000103200.1"/>
    <property type="gene ID" value="ENSRNOG00000050249.4"/>
</dbReference>
<evidence type="ECO:0000256" key="3">
    <source>
        <dbReference type="ARBA" id="ARBA00022679"/>
    </source>
</evidence>
<dbReference type="PROSITE" id="PS00108">
    <property type="entry name" value="PROTEIN_KINASE_ST"/>
    <property type="match status" value="1"/>
</dbReference>
<dbReference type="CTD" id="102551633"/>
<evidence type="ECO:0000313" key="18">
    <source>
        <dbReference type="RGD" id="7576862"/>
    </source>
</evidence>
<dbReference type="CDD" id="cd14337">
    <property type="entry name" value="UBA_MARK_Par1"/>
    <property type="match status" value="1"/>
</dbReference>
<evidence type="ECO:0000313" key="16">
    <source>
        <dbReference type="Ensembl" id="ENSRNOP00000065299.2"/>
    </source>
</evidence>
<dbReference type="SMART" id="SM00220">
    <property type="entry name" value="S_TKc"/>
    <property type="match status" value="1"/>
</dbReference>
<dbReference type="RefSeq" id="XP_063120570.1">
    <property type="nucleotide sequence ID" value="XM_063264500.1"/>
</dbReference>
<evidence type="ECO:0000256" key="1">
    <source>
        <dbReference type="ARBA" id="ARBA00012513"/>
    </source>
</evidence>
<dbReference type="PROSITE" id="PS00107">
    <property type="entry name" value="PROTEIN_KINASE_ATP"/>
    <property type="match status" value="1"/>
</dbReference>
<organism evidence="16 17">
    <name type="scientific">Rattus norvegicus</name>
    <name type="common">Rat</name>
    <dbReference type="NCBI Taxonomy" id="10116"/>
    <lineage>
        <taxon>Eukaryota</taxon>
        <taxon>Metazoa</taxon>
        <taxon>Chordata</taxon>
        <taxon>Craniata</taxon>
        <taxon>Vertebrata</taxon>
        <taxon>Euteleostomi</taxon>
        <taxon>Mammalia</taxon>
        <taxon>Eutheria</taxon>
        <taxon>Euarchontoglires</taxon>
        <taxon>Glires</taxon>
        <taxon>Rodentia</taxon>
        <taxon>Myomorpha</taxon>
        <taxon>Muroidea</taxon>
        <taxon>Muridae</taxon>
        <taxon>Murinae</taxon>
        <taxon>Rattus</taxon>
    </lineage>
</organism>
<evidence type="ECO:0000256" key="9">
    <source>
        <dbReference type="ARBA" id="ARBA00047899"/>
    </source>
</evidence>
<dbReference type="RefSeq" id="XP_063120569.1">
    <property type="nucleotide sequence ID" value="XM_063264499.1"/>
</dbReference>
<dbReference type="GeneID" id="102551633"/>
<dbReference type="SUPFAM" id="SSF56112">
    <property type="entry name" value="Protein kinase-like (PK-like)"/>
    <property type="match status" value="1"/>
</dbReference>
<dbReference type="PANTHER" id="PTHR24346:SF56">
    <property type="entry name" value="SERINE_THREONINE-PROTEIN KINASE MARK2"/>
    <property type="match status" value="1"/>
</dbReference>
<comment type="function">
    <text evidence="7">May play a role in sperm motility, especially in the regulation of flagellar function.</text>
</comment>
<keyword evidence="4 11" id="KW-0547">Nucleotide-binding</keyword>
<dbReference type="RefSeq" id="XP_038936416.1">
    <property type="nucleotide sequence ID" value="XM_039080488.2"/>
</dbReference>
<keyword evidence="3" id="KW-0808">Transferase</keyword>
<feature type="region of interest" description="Disordered" evidence="13">
    <location>
        <begin position="324"/>
        <end position="349"/>
    </location>
</feature>
<dbReference type="Proteomes" id="UP000002494">
    <property type="component" value="Chromosome 7"/>
</dbReference>
<dbReference type="KEGG" id="rno:102551633"/>
<reference evidence="17" key="2">
    <citation type="submission" date="2023-12" db="EMBL/GenBank/DDBJ databases">
        <authorList>
            <consortium name="Genome Reference Consortium"/>
            <person name="Doris P.A."/>
            <person name="Kalbfleisch T."/>
            <person name="Li K."/>
            <person name="Howe K."/>
            <person name="Wood J."/>
        </authorList>
    </citation>
    <scope>NUCLEOTIDE SEQUENCE [LARGE SCALE GENOMIC DNA]</scope>
    <source>
        <strain evidence="17">Brown Norway</strain>
    </source>
</reference>
<reference evidence="16 17" key="1">
    <citation type="journal article" date="2004" name="Nature">
        <title>Genome sequence of the Brown Norway rat yields insights into mammalian evolution.</title>
        <authorList>
            <consortium name="Rat Genome Sequencing Project Consortium"/>
            <person name="Gibbs R.A."/>
            <person name="Weinstock G.M."/>
            <person name="Metzker M.L."/>
            <person name="Muzny D.M."/>
            <person name="Sodergren E.J."/>
            <person name="Scherer S."/>
            <person name="Scott G."/>
            <person name="Steffen D."/>
            <person name="Worley K.C."/>
            <person name="Burch P.E."/>
            <person name="Okwuonu G."/>
            <person name="Hines S."/>
            <person name="Lewis L."/>
            <person name="Deramo C."/>
            <person name="Delgado O."/>
            <person name="Dugan-Rocha S."/>
            <person name="Miner G."/>
            <person name="Morgan M."/>
            <person name="Hawes A."/>
            <person name="Gill R."/>
            <person name="Holt R.A."/>
            <person name="Adams M.D."/>
            <person name="Amanatides P.G."/>
            <person name="Baden-Tillson H."/>
            <person name="Barnstead M."/>
            <person name="Chin S."/>
            <person name="Evans C.A."/>
            <person name="Ferriera S."/>
            <person name="Fosler C."/>
            <person name="Glodek A."/>
            <person name="Gu Z."/>
            <person name="Jennings D."/>
            <person name="Kraft C.L."/>
            <person name="Nguyen T."/>
            <person name="Pfannkoch C.M."/>
            <person name="Sitter C."/>
            <person name="Sutton G.G."/>
            <person name="Venter J.C."/>
            <person name="Woodage T."/>
            <person name="Smith D."/>
            <person name="Lee H.-M."/>
            <person name="Gustafson E."/>
            <person name="Cahill P."/>
            <person name="Kana A."/>
            <person name="Doucette-Stamm L."/>
            <person name="Weinstock K."/>
            <person name="Fechtel K."/>
            <person name="Weiss R.B."/>
            <person name="Dunn D.M."/>
            <person name="Green E.D."/>
            <person name="Blakesley R.W."/>
            <person name="Bouffard G.G."/>
            <person name="De Jong P.J."/>
            <person name="Osoegawa K."/>
            <person name="Zhu B."/>
            <person name="Marra M."/>
            <person name="Schein J."/>
            <person name="Bosdet I."/>
            <person name="Fjell C."/>
            <person name="Jones S."/>
            <person name="Krzywinski M."/>
            <person name="Mathewson C."/>
            <person name="Siddiqui A."/>
            <person name="Wye N."/>
            <person name="McPherson J."/>
            <person name="Zhao S."/>
            <person name="Fraser C.M."/>
            <person name="Shetty J."/>
            <person name="Shatsman S."/>
            <person name="Geer K."/>
            <person name="Chen Y."/>
            <person name="Abramzon S."/>
            <person name="Nierman W.C."/>
            <person name="Havlak P.H."/>
            <person name="Chen R."/>
            <person name="Durbin K.J."/>
            <person name="Egan A."/>
            <person name="Ren Y."/>
            <person name="Song X.-Z."/>
            <person name="Li B."/>
            <person name="Liu Y."/>
            <person name="Qin X."/>
            <person name="Cawley S."/>
            <person name="Cooney A.J."/>
            <person name="D'Souza L.M."/>
            <person name="Martin K."/>
            <person name="Wu J.Q."/>
            <person name="Gonzalez-Garay M.L."/>
            <person name="Jackson A.R."/>
            <person name="Kalafus K.J."/>
            <person name="McLeod M.P."/>
            <person name="Milosavljevic A."/>
            <person name="Virk D."/>
            <person name="Volkov A."/>
            <person name="Wheeler D.A."/>
            <person name="Zhang Z."/>
            <person name="Bailey J.A."/>
            <person name="Eichler E.E."/>
            <person name="Tuzun E."/>
            <person name="Birney E."/>
            <person name="Mongin E."/>
            <person name="Ureta-Vidal A."/>
            <person name="Woodwark C."/>
            <person name="Zdobnov E."/>
            <person name="Bork P."/>
            <person name="Suyama M."/>
            <person name="Torrents D."/>
            <person name="Alexandersson M."/>
            <person name="Trask B.J."/>
            <person name="Young J.M."/>
            <person name="Huang H."/>
            <person name="Wang H."/>
            <person name="Xing H."/>
            <person name="Daniels S."/>
            <person name="Gietzen D."/>
            <person name="Schmidt J."/>
            <person name="Stevens K."/>
            <person name="Vitt U."/>
            <person name="Wingrove J."/>
            <person name="Camara F."/>
            <person name="Mar Alba M."/>
            <person name="Abril J.F."/>
            <person name="Guigo R."/>
            <person name="Smit A."/>
            <person name="Dubchak I."/>
            <person name="Rubin E.M."/>
            <person name="Couronne O."/>
            <person name="Poliakov A."/>
            <person name="Huebner N."/>
            <person name="Ganten D."/>
            <person name="Goesele C."/>
            <person name="Hummel O."/>
            <person name="Kreitler T."/>
            <person name="Lee Y.-A."/>
            <person name="Monti J."/>
            <person name="Schulz H."/>
            <person name="Zimdahl H."/>
            <person name="Himmelbauer H."/>
            <person name="Lehrach H."/>
            <person name="Jacob H.J."/>
            <person name="Bromberg S."/>
            <person name="Gullings-Handley J."/>
            <person name="Jensen-Seaman M.I."/>
            <person name="Kwitek A.E."/>
            <person name="Lazar J."/>
            <person name="Pasko D."/>
            <person name="Tonellato P.J."/>
            <person name="Twigger S."/>
            <person name="Ponting C.P."/>
            <person name="Duarte J.M."/>
            <person name="Rice S."/>
            <person name="Goodstadt L."/>
            <person name="Beatson S.A."/>
            <person name="Emes R.D."/>
            <person name="Winter E.E."/>
            <person name="Webber C."/>
            <person name="Brandt P."/>
            <person name="Nyakatura G."/>
            <person name="Adetobi M."/>
            <person name="Chiaromonte F."/>
            <person name="Elnitski L."/>
            <person name="Eswara P."/>
            <person name="Hardison R.C."/>
            <person name="Hou M."/>
            <person name="Kolbe D."/>
            <person name="Makova K."/>
            <person name="Miller W."/>
            <person name="Nekrutenko A."/>
            <person name="Riemer C."/>
            <person name="Schwartz S."/>
            <person name="Taylor J."/>
            <person name="Yang S."/>
            <person name="Zhang Y."/>
            <person name="Lindpaintner K."/>
            <person name="Andrews T.D."/>
            <person name="Caccamo M."/>
            <person name="Clamp M."/>
            <person name="Clarke L."/>
            <person name="Curwen V."/>
            <person name="Durbin R.M."/>
            <person name="Eyras E."/>
            <person name="Searle S.M."/>
            <person name="Cooper G.M."/>
            <person name="Batzoglou S."/>
            <person name="Brudno M."/>
            <person name="Sidow A."/>
            <person name="Stone E.A."/>
            <person name="Payseur B.A."/>
            <person name="Bourque G."/>
            <person name="Lopez-Otin C."/>
            <person name="Puente X.S."/>
            <person name="Chakrabarti K."/>
            <person name="Chatterji S."/>
            <person name="Dewey C."/>
            <person name="Pachter L."/>
            <person name="Bray N."/>
            <person name="Yap V.B."/>
            <person name="Caspi A."/>
            <person name="Tesler G."/>
            <person name="Pevzner P.A."/>
            <person name="Haussler D."/>
            <person name="Roskin K.M."/>
            <person name="Baertsch R."/>
            <person name="Clawson H."/>
            <person name="Furey T.S."/>
            <person name="Hinrichs A.S."/>
            <person name="Karolchik D."/>
            <person name="Kent W.J."/>
            <person name="Rosenbloom K.R."/>
            <person name="Trumbower H."/>
            <person name="Weirauch M."/>
            <person name="Cooper D.N."/>
            <person name="Stenson P.D."/>
            <person name="Ma B."/>
            <person name="Brent M."/>
            <person name="Arumugam M."/>
            <person name="Shteynberg D."/>
            <person name="Copley R.R."/>
            <person name="Taylor M.S."/>
            <person name="Riethman H."/>
            <person name="Mudunuri U."/>
            <person name="Peterson J."/>
            <person name="Guyer M."/>
            <person name="Felsenfeld A."/>
            <person name="Old S."/>
            <person name="Mockrin S."/>
            <person name="Collins F.S."/>
        </authorList>
    </citation>
    <scope>NUCLEOTIDE SEQUENCE [LARGE SCALE GENOMIC DNA]</scope>
    <source>
        <strain evidence="16 17">Brown Norway</strain>
    </source>
</reference>
<dbReference type="RefSeq" id="XP_063120572.1">
    <property type="nucleotide sequence ID" value="XM_063264502.1"/>
</dbReference>
<evidence type="ECO:0000256" key="11">
    <source>
        <dbReference type="PROSITE-ProRule" id="PRU10141"/>
    </source>
</evidence>
<keyword evidence="5" id="KW-0418">Kinase</keyword>
<dbReference type="RGD" id="7576862">
    <property type="gene designation" value="Smokwl5"/>
</dbReference>
<dbReference type="Ensembl" id="ENSRNOT00000146617.1">
    <property type="protein sequence ID" value="ENSRNOP00000105086.1"/>
    <property type="gene ID" value="ENSRNOG00000050249.4"/>
</dbReference>
<dbReference type="Gene3D" id="1.10.510.10">
    <property type="entry name" value="Transferase(Phosphotransferase) domain 1"/>
    <property type="match status" value="1"/>
</dbReference>
<dbReference type="GO" id="GO:0004674">
    <property type="term" value="F:protein serine/threonine kinase activity"/>
    <property type="evidence" value="ECO:0000318"/>
    <property type="project" value="GO_Central"/>
</dbReference>
<dbReference type="CDD" id="cd14003">
    <property type="entry name" value="STKc_AMPK-like"/>
    <property type="match status" value="1"/>
</dbReference>
<dbReference type="Ensembl" id="ENSRNOT00000100612.2">
    <property type="protein sequence ID" value="ENSRNOP00000083426.1"/>
    <property type="gene ID" value="ENSRNOG00000050249.4"/>
</dbReference>
<dbReference type="HOGENOM" id="CLU_000288_157_7_1"/>
<dbReference type="InterPro" id="IPR015940">
    <property type="entry name" value="UBA"/>
</dbReference>
<evidence type="ECO:0000256" key="8">
    <source>
        <dbReference type="ARBA" id="ARBA00038181"/>
    </source>
</evidence>
<dbReference type="GO" id="GO:0005524">
    <property type="term" value="F:ATP binding"/>
    <property type="evidence" value="ECO:0007669"/>
    <property type="project" value="UniProtKB-UniRule"/>
</dbReference>
<accession>M0R777</accession>
<gene>
    <name evidence="16 18" type="primary">Smokwl5</name>
    <name evidence="18" type="synonym">LOC102551633</name>
</gene>
<evidence type="ECO:0000256" key="12">
    <source>
        <dbReference type="RuleBase" id="RU000304"/>
    </source>
</evidence>
<keyword evidence="6 11" id="KW-0067">ATP-binding</keyword>
<evidence type="ECO:0000256" key="4">
    <source>
        <dbReference type="ARBA" id="ARBA00022741"/>
    </source>
</evidence>
<dbReference type="InterPro" id="IPR000719">
    <property type="entry name" value="Prot_kinase_dom"/>
</dbReference>
<evidence type="ECO:0000259" key="15">
    <source>
        <dbReference type="PROSITE" id="PS50030"/>
    </source>
</evidence>
<dbReference type="Gene3D" id="1.10.8.10">
    <property type="entry name" value="DNA helicase RuvA subunit, C-terminal domain"/>
    <property type="match status" value="1"/>
</dbReference>
<dbReference type="FunFam" id="1.10.8.10:FF:000005">
    <property type="entry name" value="Non-specific serine/threonine protein kinase"/>
    <property type="match status" value="1"/>
</dbReference>
<dbReference type="Bgee" id="ENSRNOG00000050249">
    <property type="expression patterns" value="Expressed in testis"/>
</dbReference>
<dbReference type="Gene3D" id="3.30.200.20">
    <property type="entry name" value="Phosphorylase Kinase, domain 1"/>
    <property type="match status" value="1"/>
</dbReference>
<dbReference type="PaxDb" id="10116-ENSRNOP00000065299"/>
<comment type="catalytic activity">
    <reaction evidence="10">
        <text>L-seryl-[protein] + ATP = O-phospho-L-seryl-[protein] + ADP + H(+)</text>
        <dbReference type="Rhea" id="RHEA:17989"/>
        <dbReference type="Rhea" id="RHEA-COMP:9863"/>
        <dbReference type="Rhea" id="RHEA-COMP:11604"/>
        <dbReference type="ChEBI" id="CHEBI:15378"/>
        <dbReference type="ChEBI" id="CHEBI:29999"/>
        <dbReference type="ChEBI" id="CHEBI:30616"/>
        <dbReference type="ChEBI" id="CHEBI:83421"/>
        <dbReference type="ChEBI" id="CHEBI:456216"/>
        <dbReference type="EC" id="2.7.11.1"/>
    </reaction>
</comment>
<evidence type="ECO:0000256" key="5">
    <source>
        <dbReference type="ARBA" id="ARBA00022777"/>
    </source>
</evidence>
<dbReference type="Ensembl" id="ENSRNOT00000071008.4">
    <property type="protein sequence ID" value="ENSRNOP00000065299.2"/>
    <property type="gene ID" value="ENSRNOG00000050249.4"/>
</dbReference>
<name>M0R777_RAT</name>
<evidence type="ECO:0000313" key="17">
    <source>
        <dbReference type="Proteomes" id="UP000002494"/>
    </source>
</evidence>
<feature type="binding site" evidence="11">
    <location>
        <position position="43"/>
    </location>
    <ligand>
        <name>ATP</name>
        <dbReference type="ChEBI" id="CHEBI:30616"/>
    </ligand>
</feature>
<dbReference type="AlphaFoldDB" id="M0R777"/>
<sequence length="474" mass="53236">MASKSKEKTLGSHYKILSYLGQGSFGTVNLAWHLKTQALVAIKMLEISKETISSILSERAILETLHHPNIIRLFQVLITSSHVNFVLEYAPGGSLFELIKEGGPLQEEVAKKIFGQTVSAVKYCHNLDIVHRDIKPQNILTDAEGNGKLTDFGLATKFRPGTLLKELCGTKEFYAPELVLREPYNGKKTDVWSLGVLLYFISTGYCPFRGVTTKDMEKKIATGTYTIPTYFSGQLENLIHQILTVSPEMRPSIEDIEKHPWVRKCEVNIPTITCPDYKIVEMLCGMGYNANKILESLQKKKYDEPMAAYLILKDKVRQEIEHGTTTSDMPVDQGPLPPQSPAHHSVSGLPLKRRASEPNFGLLHIWPPGEQVARHNVARSVSMPPIALYGTKKQNSTSTSALHSRPVASPCVCNTILEIEIPLPTKQDFDMKTSSPPQRIGYFQRLCQRIRDCLSRLCCFLWAPKVHSPRKWLP</sequence>
<dbReference type="GO" id="GO:0042149">
    <property type="term" value="P:cellular response to glucose starvation"/>
    <property type="evidence" value="ECO:0000318"/>
    <property type="project" value="GO_Central"/>
</dbReference>
<evidence type="ECO:0000259" key="14">
    <source>
        <dbReference type="PROSITE" id="PS50011"/>
    </source>
</evidence>